<dbReference type="Proteomes" id="UP000707245">
    <property type="component" value="Unassembled WGS sequence"/>
</dbReference>
<keyword evidence="2" id="KW-1277">Toxin-antitoxin system</keyword>
<dbReference type="PANTHER" id="PTHR38781">
    <property type="entry name" value="ANTITOXIN DINJ-RELATED"/>
    <property type="match status" value="1"/>
</dbReference>
<evidence type="ECO:0000313" key="4">
    <source>
        <dbReference type="Proteomes" id="UP000707245"/>
    </source>
</evidence>
<dbReference type="InterPro" id="IPR007337">
    <property type="entry name" value="RelB/DinJ"/>
</dbReference>
<evidence type="ECO:0000256" key="1">
    <source>
        <dbReference type="ARBA" id="ARBA00010562"/>
    </source>
</evidence>
<keyword evidence="4" id="KW-1185">Reference proteome</keyword>
<dbReference type="RefSeq" id="WP_192540956.1">
    <property type="nucleotide sequence ID" value="NZ_CASHZX010000002.1"/>
</dbReference>
<comment type="caution">
    <text evidence="3">The sequence shown here is derived from an EMBL/GenBank/DDBJ whole genome shotgun (WGS) entry which is preliminary data.</text>
</comment>
<evidence type="ECO:0000313" key="3">
    <source>
        <dbReference type="EMBL" id="MBE0456846.1"/>
    </source>
</evidence>
<dbReference type="NCBIfam" id="TIGR02384">
    <property type="entry name" value="RelB_DinJ"/>
    <property type="match status" value="1"/>
</dbReference>
<dbReference type="NCBIfam" id="NF008412">
    <property type="entry name" value="PRK11235.1"/>
    <property type="match status" value="1"/>
</dbReference>
<name>A0ABR9FJ61_9GAMM</name>
<protein>
    <submittedName>
        <fullName evidence="3">Type II toxin-antitoxin system RelB/DinJ family antitoxin</fullName>
    </submittedName>
</protein>
<dbReference type="Pfam" id="PF04221">
    <property type="entry name" value="RelB"/>
    <property type="match status" value="1"/>
</dbReference>
<reference evidence="3 4" key="1">
    <citation type="submission" date="2020-07" db="EMBL/GenBank/DDBJ databases">
        <title>Halophilic bacteria isolated from french cheeses.</title>
        <authorList>
            <person name="Kothe C.I."/>
            <person name="Farah-Kraiem B."/>
            <person name="Renault P."/>
            <person name="Dridi B."/>
        </authorList>
    </citation>
    <scope>NUCLEOTIDE SEQUENCE [LARGE SCALE GENOMIC DNA]</scope>
    <source>
        <strain evidence="3 4">FME14</strain>
    </source>
</reference>
<proteinExistence type="inferred from homology"/>
<dbReference type="PANTHER" id="PTHR38781:SF1">
    <property type="entry name" value="ANTITOXIN DINJ-RELATED"/>
    <property type="match status" value="1"/>
</dbReference>
<gene>
    <name evidence="3" type="ORF">EI167_05140</name>
</gene>
<dbReference type="EMBL" id="RRZA01000010">
    <property type="protein sequence ID" value="MBE0456846.1"/>
    <property type="molecule type" value="Genomic_DNA"/>
</dbReference>
<accession>A0ABR9FJ61</accession>
<comment type="similarity">
    <text evidence="1">Belongs to the RelB/DinJ antitoxin family.</text>
</comment>
<dbReference type="InterPro" id="IPR013321">
    <property type="entry name" value="Arc_rbn_hlx_hlx"/>
</dbReference>
<organism evidence="3 4">
    <name type="scientific">Pseudoalteromonas prydzensis</name>
    <dbReference type="NCBI Taxonomy" id="182141"/>
    <lineage>
        <taxon>Bacteria</taxon>
        <taxon>Pseudomonadati</taxon>
        <taxon>Pseudomonadota</taxon>
        <taxon>Gammaproteobacteria</taxon>
        <taxon>Alteromonadales</taxon>
        <taxon>Pseudoalteromonadaceae</taxon>
        <taxon>Pseudoalteromonas</taxon>
    </lineage>
</organism>
<dbReference type="Gene3D" id="1.10.1220.10">
    <property type="entry name" value="Met repressor-like"/>
    <property type="match status" value="1"/>
</dbReference>
<sequence length="80" mass="8800">MGTINIRVDDDLKERSYAALEKLGVTPSELLRQTLEYVAQREALPFKSVLLTSEDEALITVAKARLADPKAGVKVSLDDL</sequence>
<evidence type="ECO:0000256" key="2">
    <source>
        <dbReference type="ARBA" id="ARBA00022649"/>
    </source>
</evidence>